<dbReference type="RefSeq" id="WP_145431773.1">
    <property type="nucleotide sequence ID" value="NZ_CP036339.1"/>
</dbReference>
<dbReference type="SUPFAM" id="SSF50022">
    <property type="entry name" value="ISP domain"/>
    <property type="match status" value="1"/>
</dbReference>
<keyword evidence="5" id="KW-1015">Disulfide bond</keyword>
<dbReference type="InterPro" id="IPR005805">
    <property type="entry name" value="Rieske_Fe-S_prot_C"/>
</dbReference>
<evidence type="ECO:0000256" key="4">
    <source>
        <dbReference type="ARBA" id="ARBA00023014"/>
    </source>
</evidence>
<dbReference type="PANTHER" id="PTHR13847">
    <property type="entry name" value="SARCOSINE DEHYDROGENASE-RELATED"/>
    <property type="match status" value="1"/>
</dbReference>
<dbReference type="Gene3D" id="3.50.50.60">
    <property type="entry name" value="FAD/NAD(P)-binding domain"/>
    <property type="match status" value="1"/>
</dbReference>
<dbReference type="GO" id="GO:0051537">
    <property type="term" value="F:2 iron, 2 sulfur cluster binding"/>
    <property type="evidence" value="ECO:0007669"/>
    <property type="project" value="UniProtKB-KW"/>
</dbReference>
<keyword evidence="1" id="KW-0001">2Fe-2S</keyword>
<dbReference type="GO" id="GO:0005737">
    <property type="term" value="C:cytoplasm"/>
    <property type="evidence" value="ECO:0007669"/>
    <property type="project" value="TreeGrafter"/>
</dbReference>
<dbReference type="Proteomes" id="UP000317909">
    <property type="component" value="Chromosome"/>
</dbReference>
<evidence type="ECO:0000256" key="2">
    <source>
        <dbReference type="ARBA" id="ARBA00022723"/>
    </source>
</evidence>
<keyword evidence="2" id="KW-0479">Metal-binding</keyword>
<dbReference type="Gene3D" id="3.30.9.10">
    <property type="entry name" value="D-Amino Acid Oxidase, subunit A, domain 2"/>
    <property type="match status" value="1"/>
</dbReference>
<dbReference type="InterPro" id="IPR036188">
    <property type="entry name" value="FAD/NAD-bd_sf"/>
</dbReference>
<dbReference type="InterPro" id="IPR038010">
    <property type="entry name" value="YhfW_C"/>
</dbReference>
<keyword evidence="8" id="KW-1185">Reference proteome</keyword>
<accession>A0A517TUY1</accession>
<evidence type="ECO:0000259" key="6">
    <source>
        <dbReference type="PROSITE" id="PS51296"/>
    </source>
</evidence>
<dbReference type="GO" id="GO:0016491">
    <property type="term" value="F:oxidoreductase activity"/>
    <property type="evidence" value="ECO:0007669"/>
    <property type="project" value="UniProtKB-KW"/>
</dbReference>
<dbReference type="Pfam" id="PF01266">
    <property type="entry name" value="DAO"/>
    <property type="match status" value="1"/>
</dbReference>
<dbReference type="SUPFAM" id="SSF51905">
    <property type="entry name" value="FAD/NAD(P)-binding domain"/>
    <property type="match status" value="1"/>
</dbReference>
<reference evidence="7 8" key="1">
    <citation type="submission" date="2019-02" db="EMBL/GenBank/DDBJ databases">
        <title>Deep-cultivation of Planctomycetes and their phenomic and genomic characterization uncovers novel biology.</title>
        <authorList>
            <person name="Wiegand S."/>
            <person name="Jogler M."/>
            <person name="Boedeker C."/>
            <person name="Pinto D."/>
            <person name="Vollmers J."/>
            <person name="Rivas-Marin E."/>
            <person name="Kohn T."/>
            <person name="Peeters S.H."/>
            <person name="Heuer A."/>
            <person name="Rast P."/>
            <person name="Oberbeckmann S."/>
            <person name="Bunk B."/>
            <person name="Jeske O."/>
            <person name="Meyerdierks A."/>
            <person name="Storesund J.E."/>
            <person name="Kallscheuer N."/>
            <person name="Luecker S."/>
            <person name="Lage O.M."/>
            <person name="Pohl T."/>
            <person name="Merkel B.J."/>
            <person name="Hornburger P."/>
            <person name="Mueller R.-W."/>
            <person name="Bruemmer F."/>
            <person name="Labrenz M."/>
            <person name="Spormann A.M."/>
            <person name="Op den Camp H."/>
            <person name="Overmann J."/>
            <person name="Amann R."/>
            <person name="Jetten M.S.M."/>
            <person name="Mascher T."/>
            <person name="Medema M.H."/>
            <person name="Devos D.P."/>
            <person name="Kaster A.-K."/>
            <person name="Ovreas L."/>
            <person name="Rohde M."/>
            <person name="Galperin M.Y."/>
            <person name="Jogler C."/>
        </authorList>
    </citation>
    <scope>NUCLEOTIDE SEQUENCE [LARGE SCALE GENOMIC DNA]</scope>
    <source>
        <strain evidence="7 8">I41</strain>
    </source>
</reference>
<dbReference type="PANTHER" id="PTHR13847:SF281">
    <property type="entry name" value="FAD DEPENDENT OXIDOREDUCTASE DOMAIN-CONTAINING PROTEIN"/>
    <property type="match status" value="1"/>
</dbReference>
<dbReference type="Gene3D" id="2.102.10.10">
    <property type="entry name" value="Rieske [2Fe-2S] iron-sulphur domain"/>
    <property type="match status" value="1"/>
</dbReference>
<dbReference type="FunFam" id="2.102.10.10:FF:000014">
    <property type="entry name" value="Oxidoreductase, FAD dependent"/>
    <property type="match status" value="1"/>
</dbReference>
<evidence type="ECO:0000313" key="7">
    <source>
        <dbReference type="EMBL" id="QDT72181.1"/>
    </source>
</evidence>
<protein>
    <submittedName>
        <fullName evidence="7">Gamma-glutamylputrescine oxidoreductase</fullName>
        <ecNumber evidence="7">1.4.3.-</ecNumber>
    </submittedName>
</protein>
<dbReference type="PRINTS" id="PR00162">
    <property type="entry name" value="RIESKE"/>
</dbReference>
<organism evidence="7 8">
    <name type="scientific">Lacipirellula limnantheis</name>
    <dbReference type="NCBI Taxonomy" id="2528024"/>
    <lineage>
        <taxon>Bacteria</taxon>
        <taxon>Pseudomonadati</taxon>
        <taxon>Planctomycetota</taxon>
        <taxon>Planctomycetia</taxon>
        <taxon>Pirellulales</taxon>
        <taxon>Lacipirellulaceae</taxon>
        <taxon>Lacipirellula</taxon>
    </lineage>
</organism>
<evidence type="ECO:0000256" key="3">
    <source>
        <dbReference type="ARBA" id="ARBA00023004"/>
    </source>
</evidence>
<dbReference type="OrthoDB" id="9767869at2"/>
<keyword evidence="3" id="KW-0408">Iron</keyword>
<dbReference type="InterPro" id="IPR006076">
    <property type="entry name" value="FAD-dep_OxRdtase"/>
</dbReference>
<proteinExistence type="predicted"/>
<dbReference type="GO" id="GO:0016020">
    <property type="term" value="C:membrane"/>
    <property type="evidence" value="ECO:0007669"/>
    <property type="project" value="InterPro"/>
</dbReference>
<dbReference type="PROSITE" id="PS51296">
    <property type="entry name" value="RIESKE"/>
    <property type="match status" value="1"/>
</dbReference>
<dbReference type="GO" id="GO:0046872">
    <property type="term" value="F:metal ion binding"/>
    <property type="evidence" value="ECO:0007669"/>
    <property type="project" value="UniProtKB-KW"/>
</dbReference>
<dbReference type="InterPro" id="IPR036922">
    <property type="entry name" value="Rieske_2Fe-2S_sf"/>
</dbReference>
<dbReference type="KEGG" id="llh:I41_13480"/>
<evidence type="ECO:0000313" key="8">
    <source>
        <dbReference type="Proteomes" id="UP000317909"/>
    </source>
</evidence>
<dbReference type="Pfam" id="PF00355">
    <property type="entry name" value="Rieske"/>
    <property type="match status" value="1"/>
</dbReference>
<dbReference type="CDD" id="cd03477">
    <property type="entry name" value="Rieske_YhfW_C"/>
    <property type="match status" value="1"/>
</dbReference>
<sequence length="510" mass="55554">MERVSPIATAENESIWGATIRLPKSPRVSGNVDCDICIVGSGISGLTTAYLLAKAGKRVVVLDDGPLASGMTQVTTAHLSSVIDDRFVMMLRWHGEAATRLAVQSHAAAIDLIEQISKDLRIDCDFRRVDGLLFDAGPDAAIDLDDEYEASQRVGIAVDWDSLARLGNVDAGRCLRYPNQARFHPFKYLDGVVKAFEQLGGKVFTDSHADQITGGEHAKVKVGNHVVTADAVVVATNSPINDMFAIHTKQAPYMTYVVGARVPRGSVEDALIWDTLDAYHYVRLQPLDDGDDLLIIGGEDHKSGQADDADHRHQRLIDWARERFPIGEVEYTWAGQWMESTDGLAFIGRNPLDADSVYVVTGDSGMGMTHGTIAGMLLTDMILGRQNPWESLYEPSRKNVAATGPFVKENLNVAAQYLDWVTPGEVQSTDEIAFGTGAVIRRGMTKIAAYRDDDGKLTELSAVCPHLGCVVHWNNAERSWDCPCHGSRFHADGEVVNGPANVNLSPAEDS</sequence>
<feature type="domain" description="Rieske" evidence="6">
    <location>
        <begin position="424"/>
        <end position="510"/>
    </location>
</feature>
<evidence type="ECO:0000256" key="1">
    <source>
        <dbReference type="ARBA" id="ARBA00022714"/>
    </source>
</evidence>
<keyword evidence="7" id="KW-0560">Oxidoreductase</keyword>
<dbReference type="EMBL" id="CP036339">
    <property type="protein sequence ID" value="QDT72181.1"/>
    <property type="molecule type" value="Genomic_DNA"/>
</dbReference>
<evidence type="ECO:0000256" key="5">
    <source>
        <dbReference type="ARBA" id="ARBA00023157"/>
    </source>
</evidence>
<dbReference type="InterPro" id="IPR017941">
    <property type="entry name" value="Rieske_2Fe-2S"/>
</dbReference>
<gene>
    <name evidence="7" type="primary">puuB</name>
    <name evidence="7" type="ORF">I41_13480</name>
</gene>
<dbReference type="AlphaFoldDB" id="A0A517TUY1"/>
<dbReference type="EC" id="1.4.3.-" evidence="7"/>
<keyword evidence="4" id="KW-0411">Iron-sulfur</keyword>
<name>A0A517TUY1_9BACT</name>